<dbReference type="EMBL" id="GBXM01101237">
    <property type="protein sequence ID" value="JAH07340.1"/>
    <property type="molecule type" value="Transcribed_RNA"/>
</dbReference>
<organism evidence="1">
    <name type="scientific">Anguilla anguilla</name>
    <name type="common">European freshwater eel</name>
    <name type="synonym">Muraena anguilla</name>
    <dbReference type="NCBI Taxonomy" id="7936"/>
    <lineage>
        <taxon>Eukaryota</taxon>
        <taxon>Metazoa</taxon>
        <taxon>Chordata</taxon>
        <taxon>Craniata</taxon>
        <taxon>Vertebrata</taxon>
        <taxon>Euteleostomi</taxon>
        <taxon>Actinopterygii</taxon>
        <taxon>Neopterygii</taxon>
        <taxon>Teleostei</taxon>
        <taxon>Anguilliformes</taxon>
        <taxon>Anguillidae</taxon>
        <taxon>Anguilla</taxon>
    </lineage>
</organism>
<proteinExistence type="predicted"/>
<name>A0A0E9PTE0_ANGAN</name>
<dbReference type="AlphaFoldDB" id="A0A0E9PTE0"/>
<accession>A0A0E9PTE0</accession>
<reference evidence="1" key="2">
    <citation type="journal article" date="2015" name="Fish Shellfish Immunol.">
        <title>Early steps in the European eel (Anguilla anguilla)-Vibrio vulnificus interaction in the gills: Role of the RtxA13 toxin.</title>
        <authorList>
            <person name="Callol A."/>
            <person name="Pajuelo D."/>
            <person name="Ebbesson L."/>
            <person name="Teles M."/>
            <person name="MacKenzie S."/>
            <person name="Amaro C."/>
        </authorList>
    </citation>
    <scope>NUCLEOTIDE SEQUENCE</scope>
</reference>
<evidence type="ECO:0000313" key="1">
    <source>
        <dbReference type="EMBL" id="JAH07340.1"/>
    </source>
</evidence>
<protein>
    <submittedName>
        <fullName evidence="1">Uncharacterized protein</fullName>
    </submittedName>
</protein>
<sequence length="29" mass="3614">MYLADEFIRRNVQQVYAQGHWNNYKTLVR</sequence>
<reference evidence="1" key="1">
    <citation type="submission" date="2014-11" db="EMBL/GenBank/DDBJ databases">
        <authorList>
            <person name="Amaro Gonzalez C."/>
        </authorList>
    </citation>
    <scope>NUCLEOTIDE SEQUENCE</scope>
</reference>